<evidence type="ECO:0000256" key="6">
    <source>
        <dbReference type="ARBA" id="ARBA00023295"/>
    </source>
</evidence>
<feature type="region of interest" description="Disordered" evidence="11">
    <location>
        <begin position="782"/>
        <end position="811"/>
    </location>
</feature>
<feature type="compositionally biased region" description="Basic residues" evidence="11">
    <location>
        <begin position="512"/>
        <end position="521"/>
    </location>
</feature>
<organism evidence="15 16">
    <name type="scientific">Aureobasidium uvarum</name>
    <dbReference type="NCBI Taxonomy" id="2773716"/>
    <lineage>
        <taxon>Eukaryota</taxon>
        <taxon>Fungi</taxon>
        <taxon>Dikarya</taxon>
        <taxon>Ascomycota</taxon>
        <taxon>Pezizomycotina</taxon>
        <taxon>Dothideomycetes</taxon>
        <taxon>Dothideomycetidae</taxon>
        <taxon>Dothideales</taxon>
        <taxon>Saccotheciaceae</taxon>
        <taxon>Aureobasidium</taxon>
    </lineage>
</organism>
<dbReference type="InterPro" id="IPR001547">
    <property type="entry name" value="Glyco_hydro_5"/>
</dbReference>
<accession>A0A9N8PUE1</accession>
<dbReference type="InterPro" id="IPR058602">
    <property type="entry name" value="YAG7_dimerisation_dom"/>
</dbReference>
<comment type="catalytic activity">
    <reaction evidence="8">
        <text>Successive hydrolysis of beta-D-glucose units from the non-reducing ends of (1-&gt;3)-beta-D-glucans, releasing alpha-glucose.</text>
        <dbReference type="EC" id="3.2.1.58"/>
    </reaction>
</comment>
<evidence type="ECO:0000259" key="14">
    <source>
        <dbReference type="Pfam" id="PF26434"/>
    </source>
</evidence>
<dbReference type="PANTHER" id="PTHR31297">
    <property type="entry name" value="GLUCAN ENDO-1,6-BETA-GLUCOSIDASE B"/>
    <property type="match status" value="1"/>
</dbReference>
<feature type="coiled-coil region" evidence="10">
    <location>
        <begin position="630"/>
        <end position="690"/>
    </location>
</feature>
<keyword evidence="10" id="KW-0175">Coiled coil</keyword>
<feature type="compositionally biased region" description="Polar residues" evidence="11">
    <location>
        <begin position="798"/>
        <end position="809"/>
    </location>
</feature>
<feature type="compositionally biased region" description="Low complexity" evidence="11">
    <location>
        <begin position="543"/>
        <end position="552"/>
    </location>
</feature>
<dbReference type="OrthoDB" id="62120at2759"/>
<feature type="signal peptide" evidence="12">
    <location>
        <begin position="1"/>
        <end position="21"/>
    </location>
</feature>
<sequence length="983" mass="105300">MFSSTSFAFAYFAFSSLVAEALPAPAPSAPSFSLQSYYHGPPAWSPSATYESTSTFPTLSIGSQHIAPSGIVPLDISPLALDFTQPHLDMLGLLELDSLLDTASASANSTLASSTSVVASSSATTSTAPAVLPDVLRGVNIGGWLILESWMNGDVFANTDAKDQYSFDSCDGAKDKLEQHWSTYFTESDVVGLAAAGINAVRIPIGFWSYVESAPYLMGADAYLEKAIGWCRNHGIKVLVDCHGSPGSQNGFDNSGRSGNVAWQQEDNMEQSISILETIAKKYGAQEYADVVFGIQLVNEPISWDQNNIDTTKEWAKKAYAAVKSASTNQDLAVIMHDGFMGPSDWEEVGSAVNGDASLSDAKFWIDTHLYQNQVSADSLLTQDQHVAKACNWQSTELLPSSSKLPVIVGEFSAATNICANPDGSTVAGSVCWTDGCQCSANVPIENWNQPLIQATRKFLEAELDTFEAHARGYFMWNFKGAGAWGYQNAVKYGLIGDKITDRKYPARKHLSTTHNVRRHNQQPPQPAGESKSARKKREKAEAAAAAQAASQPQQDSDGQKTPDLADTNGDAFESSYVKELQKNIRNVNKKLNAMTRLDFILAENPGKSLDELLAARKINADQKAQASKKPALQASLAQLEEQIAQYKKVDADYQSRMSAQHSHLTSTHQAEIEKLKASLKEQLEDQLNSALRQKLLTFSQFLRAAAAKRVVEEEADTDESKAFEGALLLVYGGDDKAVDAVMNLIQGSDEQVPSVEGELLPVKYSQVKQAAVGFGAFPGEEAAQEEASTESTDATTVQPEDTIPSSDPTIAHAGLTELGLNQPAEEEKPIVVADDQIAEASIDDGSANKSAETQWDNAAATAGTEEQLDDSYEMVPRPADETEAVHEPAQPQSTSSWADQTSANATATEAAAENNNTTNGLASTDAEGYQSVERRGGRGGQGRGGRGRGSRGGPRGGHRGSFRGGRGDGRGRGRGGAPQPQA</sequence>
<keyword evidence="5" id="KW-0378">Hydrolase</keyword>
<evidence type="ECO:0000259" key="13">
    <source>
        <dbReference type="Pfam" id="PF00150"/>
    </source>
</evidence>
<dbReference type="PANTHER" id="PTHR31297:SF1">
    <property type="entry name" value="GLUCAN 1,3-BETA-GLUCOSIDASE I_II-RELATED"/>
    <property type="match status" value="1"/>
</dbReference>
<feature type="region of interest" description="Disordered" evidence="11">
    <location>
        <begin position="860"/>
        <end position="983"/>
    </location>
</feature>
<protein>
    <recommendedName>
        <fullName evidence="9">glucan 1,3-beta-glucosidase</fullName>
        <ecNumber evidence="9">3.2.1.58</ecNumber>
    </recommendedName>
</protein>
<evidence type="ECO:0000256" key="10">
    <source>
        <dbReference type="SAM" id="Coils"/>
    </source>
</evidence>
<feature type="compositionally biased region" description="Low complexity" evidence="11">
    <location>
        <begin position="904"/>
        <end position="920"/>
    </location>
</feature>
<evidence type="ECO:0000256" key="11">
    <source>
        <dbReference type="SAM" id="MobiDB-lite"/>
    </source>
</evidence>
<proteinExistence type="inferred from homology"/>
<evidence type="ECO:0000256" key="8">
    <source>
        <dbReference type="ARBA" id="ARBA00036824"/>
    </source>
</evidence>
<dbReference type="Proteomes" id="UP000745764">
    <property type="component" value="Unassembled WGS sequence"/>
</dbReference>
<dbReference type="InterPro" id="IPR017853">
    <property type="entry name" value="GH"/>
</dbReference>
<evidence type="ECO:0000256" key="3">
    <source>
        <dbReference type="ARBA" id="ARBA00022525"/>
    </source>
</evidence>
<dbReference type="Gene3D" id="3.20.20.80">
    <property type="entry name" value="Glycosidases"/>
    <property type="match status" value="1"/>
</dbReference>
<evidence type="ECO:0000313" key="16">
    <source>
        <dbReference type="Proteomes" id="UP000745764"/>
    </source>
</evidence>
<comment type="similarity">
    <text evidence="2">Belongs to the glycosyl hydrolase 5 (cellulase A) family.</text>
</comment>
<evidence type="ECO:0000313" key="15">
    <source>
        <dbReference type="EMBL" id="CAD0113097.1"/>
    </source>
</evidence>
<evidence type="ECO:0000256" key="1">
    <source>
        <dbReference type="ARBA" id="ARBA00004613"/>
    </source>
</evidence>
<dbReference type="GO" id="GO:0005576">
    <property type="term" value="C:extracellular region"/>
    <property type="evidence" value="ECO:0007669"/>
    <property type="project" value="UniProtKB-SubCell"/>
</dbReference>
<keyword evidence="7" id="KW-0961">Cell wall biogenesis/degradation</keyword>
<dbReference type="GO" id="GO:0071555">
    <property type="term" value="P:cell wall organization"/>
    <property type="evidence" value="ECO:0007669"/>
    <property type="project" value="UniProtKB-KW"/>
</dbReference>
<dbReference type="GO" id="GO:0009986">
    <property type="term" value="C:cell surface"/>
    <property type="evidence" value="ECO:0007669"/>
    <property type="project" value="TreeGrafter"/>
</dbReference>
<dbReference type="GO" id="GO:0009251">
    <property type="term" value="P:glucan catabolic process"/>
    <property type="evidence" value="ECO:0007669"/>
    <property type="project" value="TreeGrafter"/>
</dbReference>
<feature type="domain" description="YAG7-like dimerisation" evidence="14">
    <location>
        <begin position="690"/>
        <end position="772"/>
    </location>
</feature>
<dbReference type="Pfam" id="PF26434">
    <property type="entry name" value="YAG7_C"/>
    <property type="match status" value="1"/>
</dbReference>
<gene>
    <name evidence="15" type="ORF">AWRI4620_LOCUS7352</name>
</gene>
<dbReference type="EMBL" id="CAINUL010000015">
    <property type="protein sequence ID" value="CAD0113097.1"/>
    <property type="molecule type" value="Genomic_DNA"/>
</dbReference>
<evidence type="ECO:0000256" key="4">
    <source>
        <dbReference type="ARBA" id="ARBA00022729"/>
    </source>
</evidence>
<evidence type="ECO:0000256" key="9">
    <source>
        <dbReference type="ARBA" id="ARBA00038929"/>
    </source>
</evidence>
<evidence type="ECO:0000256" key="12">
    <source>
        <dbReference type="SAM" id="SignalP"/>
    </source>
</evidence>
<keyword evidence="6" id="KW-0326">Glycosidase</keyword>
<feature type="region of interest" description="Disordered" evidence="11">
    <location>
        <begin position="512"/>
        <end position="570"/>
    </location>
</feature>
<comment type="caution">
    <text evidence="15">The sequence shown here is derived from an EMBL/GenBank/DDBJ whole genome shotgun (WGS) entry which is preliminary data.</text>
</comment>
<reference evidence="15" key="1">
    <citation type="submission" date="2020-06" db="EMBL/GenBank/DDBJ databases">
        <authorList>
            <person name="Onetto C."/>
        </authorList>
    </citation>
    <scope>NUCLEOTIDE SEQUENCE</scope>
</reference>
<feature type="compositionally biased region" description="Polar residues" evidence="11">
    <location>
        <begin position="891"/>
        <end position="903"/>
    </location>
</feature>
<dbReference type="EC" id="3.2.1.58" evidence="9"/>
<feature type="chain" id="PRO_5040205904" description="glucan 1,3-beta-glucosidase" evidence="12">
    <location>
        <begin position="22"/>
        <end position="983"/>
    </location>
</feature>
<dbReference type="AlphaFoldDB" id="A0A9N8PUE1"/>
<feature type="domain" description="Glycoside hydrolase family 5" evidence="13">
    <location>
        <begin position="176"/>
        <end position="415"/>
    </location>
</feature>
<keyword evidence="16" id="KW-1185">Reference proteome</keyword>
<keyword evidence="4 12" id="KW-0732">Signal</keyword>
<dbReference type="GO" id="GO:0004338">
    <property type="term" value="F:glucan exo-1,3-beta-glucosidase activity"/>
    <property type="evidence" value="ECO:0007669"/>
    <property type="project" value="UniProtKB-EC"/>
</dbReference>
<keyword evidence="3" id="KW-0964">Secreted</keyword>
<evidence type="ECO:0000256" key="7">
    <source>
        <dbReference type="ARBA" id="ARBA00023316"/>
    </source>
</evidence>
<dbReference type="InterPro" id="IPR050386">
    <property type="entry name" value="Glycosyl_hydrolase_5"/>
</dbReference>
<name>A0A9N8PUE1_9PEZI</name>
<comment type="subcellular location">
    <subcellularLocation>
        <location evidence="1">Secreted</location>
    </subcellularLocation>
</comment>
<evidence type="ECO:0000256" key="2">
    <source>
        <dbReference type="ARBA" id="ARBA00005641"/>
    </source>
</evidence>
<evidence type="ECO:0000256" key="5">
    <source>
        <dbReference type="ARBA" id="ARBA00022801"/>
    </source>
</evidence>
<dbReference type="Pfam" id="PF00150">
    <property type="entry name" value="Cellulase"/>
    <property type="match status" value="1"/>
</dbReference>
<dbReference type="SUPFAM" id="SSF51445">
    <property type="entry name" value="(Trans)glycosidases"/>
    <property type="match status" value="1"/>
</dbReference>